<name>A0A1H5HGT1_PSEAG</name>
<evidence type="ECO:0000256" key="2">
    <source>
        <dbReference type="SAM" id="SignalP"/>
    </source>
</evidence>
<protein>
    <submittedName>
        <fullName evidence="3">Uncharacterized protein</fullName>
    </submittedName>
</protein>
<feature type="chain" id="PRO_5017204850" evidence="2">
    <location>
        <begin position="21"/>
        <end position="99"/>
    </location>
</feature>
<keyword evidence="4" id="KW-1185">Reference proteome</keyword>
<accession>A0A1H5HGT1</accession>
<proteinExistence type="predicted"/>
<keyword evidence="2" id="KW-0732">Signal</keyword>
<feature type="compositionally biased region" description="Low complexity" evidence="1">
    <location>
        <begin position="27"/>
        <end position="41"/>
    </location>
</feature>
<dbReference type="EMBL" id="FNSC01000001">
    <property type="protein sequence ID" value="SEE27246.1"/>
    <property type="molecule type" value="Genomic_DNA"/>
</dbReference>
<reference evidence="4" key="1">
    <citation type="submission" date="2016-10" db="EMBL/GenBank/DDBJ databases">
        <authorList>
            <person name="Varghese N."/>
            <person name="Submissions S."/>
        </authorList>
    </citation>
    <scope>NUCLEOTIDE SEQUENCE [LARGE SCALE GENOMIC DNA]</scope>
    <source>
        <strain evidence="4">DSM 12111</strain>
    </source>
</reference>
<evidence type="ECO:0000313" key="3">
    <source>
        <dbReference type="EMBL" id="SEE27246.1"/>
    </source>
</evidence>
<organism evidence="3 4">
    <name type="scientific">Pseudomonas anguilliseptica</name>
    <dbReference type="NCBI Taxonomy" id="53406"/>
    <lineage>
        <taxon>Bacteria</taxon>
        <taxon>Pseudomonadati</taxon>
        <taxon>Pseudomonadota</taxon>
        <taxon>Gammaproteobacteria</taxon>
        <taxon>Pseudomonadales</taxon>
        <taxon>Pseudomonadaceae</taxon>
        <taxon>Pseudomonas</taxon>
    </lineage>
</organism>
<evidence type="ECO:0000313" key="4">
    <source>
        <dbReference type="Proteomes" id="UP000242849"/>
    </source>
</evidence>
<gene>
    <name evidence="3" type="ORF">SAMN05421553_4405</name>
</gene>
<dbReference type="OrthoDB" id="6900416at2"/>
<dbReference type="RefSeq" id="WP_090386884.1">
    <property type="nucleotide sequence ID" value="NZ_FNSC01000001.1"/>
</dbReference>
<feature type="signal peptide" evidence="2">
    <location>
        <begin position="1"/>
        <end position="20"/>
    </location>
</feature>
<dbReference type="AlphaFoldDB" id="A0A1H5HGT1"/>
<feature type="compositionally biased region" description="Basic and acidic residues" evidence="1">
    <location>
        <begin position="73"/>
        <end position="99"/>
    </location>
</feature>
<dbReference type="Proteomes" id="UP000242849">
    <property type="component" value="Unassembled WGS sequence"/>
</dbReference>
<feature type="region of interest" description="Disordered" evidence="1">
    <location>
        <begin position="17"/>
        <end position="99"/>
    </location>
</feature>
<sequence length="99" mass="10732">MRLTTLLFVLSALVSTSLQAQQPPKMPATGPATGVPGTATPQPYAPVAPQHLPAPTRNNPPLLKQAPLPESSQPRRDQELPLLKEQRERNTQPLPKSDD</sequence>
<evidence type="ECO:0000256" key="1">
    <source>
        <dbReference type="SAM" id="MobiDB-lite"/>
    </source>
</evidence>